<dbReference type="EMBL" id="JBHRTK010000013">
    <property type="protein sequence ID" value="MFC3207474.1"/>
    <property type="molecule type" value="Genomic_DNA"/>
</dbReference>
<keyword evidence="1" id="KW-0472">Membrane</keyword>
<dbReference type="Proteomes" id="UP001595583">
    <property type="component" value="Unassembled WGS sequence"/>
</dbReference>
<dbReference type="InterPro" id="IPR011969">
    <property type="entry name" value="Clan_AA_Asp_peptidase_C"/>
</dbReference>
<keyword evidence="3" id="KW-1185">Reference proteome</keyword>
<proteinExistence type="predicted"/>
<dbReference type="InterPro" id="IPR001969">
    <property type="entry name" value="Aspartic_peptidase_AS"/>
</dbReference>
<dbReference type="Pfam" id="PF13975">
    <property type="entry name" value="gag-asp_proteas"/>
    <property type="match status" value="1"/>
</dbReference>
<evidence type="ECO:0000256" key="1">
    <source>
        <dbReference type="SAM" id="Phobius"/>
    </source>
</evidence>
<dbReference type="Gene3D" id="2.40.70.10">
    <property type="entry name" value="Acid Proteases"/>
    <property type="match status" value="1"/>
</dbReference>
<keyword evidence="2" id="KW-0645">Protease</keyword>
<dbReference type="CDD" id="cd05483">
    <property type="entry name" value="retropepsin_like_bacteria"/>
    <property type="match status" value="1"/>
</dbReference>
<dbReference type="GO" id="GO:0006508">
    <property type="term" value="P:proteolysis"/>
    <property type="evidence" value="ECO:0007669"/>
    <property type="project" value="UniProtKB-KW"/>
</dbReference>
<keyword evidence="1" id="KW-1133">Transmembrane helix</keyword>
<comment type="caution">
    <text evidence="2">The sequence shown here is derived from an EMBL/GenBank/DDBJ whole genome shotgun (WGS) entry which is preliminary data.</text>
</comment>
<feature type="transmembrane region" description="Helical" evidence="1">
    <location>
        <begin position="67"/>
        <end position="85"/>
    </location>
</feature>
<reference evidence="3" key="1">
    <citation type="journal article" date="2019" name="Int. J. Syst. Evol. Microbiol.">
        <title>The Global Catalogue of Microorganisms (GCM) 10K type strain sequencing project: providing services to taxonomists for standard genome sequencing and annotation.</title>
        <authorList>
            <consortium name="The Broad Institute Genomics Platform"/>
            <consortium name="The Broad Institute Genome Sequencing Center for Infectious Disease"/>
            <person name="Wu L."/>
            <person name="Ma J."/>
        </authorList>
    </citation>
    <scope>NUCLEOTIDE SEQUENCE [LARGE SCALE GENOMIC DNA]</scope>
    <source>
        <strain evidence="3">KCTC 52165</strain>
    </source>
</reference>
<accession>A0ABV7KAV9</accession>
<protein>
    <submittedName>
        <fullName evidence="2">TIGR02281 family clan AA aspartic protease</fullName>
        <ecNumber evidence="2">3.4.23.-</ecNumber>
    </submittedName>
</protein>
<evidence type="ECO:0000313" key="2">
    <source>
        <dbReference type="EMBL" id="MFC3207474.1"/>
    </source>
</evidence>
<gene>
    <name evidence="2" type="ORF">ACFOHJ_14720</name>
</gene>
<dbReference type="RefSeq" id="WP_378221741.1">
    <property type="nucleotide sequence ID" value="NZ_JBHRTK010000013.1"/>
</dbReference>
<dbReference type="InterPro" id="IPR021109">
    <property type="entry name" value="Peptidase_aspartic_dom_sf"/>
</dbReference>
<organism evidence="2 3">
    <name type="scientific">Aquamicrobium soli</name>
    <dbReference type="NCBI Taxonomy" id="1811518"/>
    <lineage>
        <taxon>Bacteria</taxon>
        <taxon>Pseudomonadati</taxon>
        <taxon>Pseudomonadota</taxon>
        <taxon>Alphaproteobacteria</taxon>
        <taxon>Hyphomicrobiales</taxon>
        <taxon>Phyllobacteriaceae</taxon>
        <taxon>Aquamicrobium</taxon>
    </lineage>
</organism>
<keyword evidence="1" id="KW-0812">Transmembrane</keyword>
<dbReference type="EC" id="3.4.23.-" evidence="2"/>
<dbReference type="NCBIfam" id="TIGR02281">
    <property type="entry name" value="clan_AA_DTGA"/>
    <property type="match status" value="1"/>
</dbReference>
<dbReference type="SUPFAM" id="SSF50630">
    <property type="entry name" value="Acid proteases"/>
    <property type="match status" value="1"/>
</dbReference>
<dbReference type="PROSITE" id="PS00141">
    <property type="entry name" value="ASP_PROTEASE"/>
    <property type="match status" value="1"/>
</dbReference>
<feature type="transmembrane region" description="Helical" evidence="1">
    <location>
        <begin position="36"/>
        <end position="55"/>
    </location>
</feature>
<sequence>MNRLFWIIMAAIGLALVLLMLNNSAGQTFGIANDDFAQLVWVGTLAAVIGAFVLRSGRPLGTLAKQFGGWFLIVLALVAGYQYRYELQDFANRVSAGLVPGSPLALGQDDGRATVTLQKALNGHFEARILINDAPVRVVVDTGASSTVLTAADAQAAGFDPAGLRYTVPVSTANGVTQAAGARASQIAIGGIVRNDMQILIAAPGALGQSLLGMNFISTLSGFDVRGDRMILRD</sequence>
<dbReference type="GO" id="GO:0008233">
    <property type="term" value="F:peptidase activity"/>
    <property type="evidence" value="ECO:0007669"/>
    <property type="project" value="UniProtKB-KW"/>
</dbReference>
<dbReference type="InterPro" id="IPR034122">
    <property type="entry name" value="Retropepsin-like_bacterial"/>
</dbReference>
<keyword evidence="2" id="KW-0378">Hydrolase</keyword>
<evidence type="ECO:0000313" key="3">
    <source>
        <dbReference type="Proteomes" id="UP001595583"/>
    </source>
</evidence>
<name>A0ABV7KAV9_9HYPH</name>